<feature type="compositionally biased region" description="Gly residues" evidence="1">
    <location>
        <begin position="69"/>
        <end position="87"/>
    </location>
</feature>
<dbReference type="Proteomes" id="UP001286313">
    <property type="component" value="Unassembled WGS sequence"/>
</dbReference>
<evidence type="ECO:0000313" key="3">
    <source>
        <dbReference type="Proteomes" id="UP001286313"/>
    </source>
</evidence>
<organism evidence="2 3">
    <name type="scientific">Petrolisthes cinctipes</name>
    <name type="common">Flat porcelain crab</name>
    <dbReference type="NCBI Taxonomy" id="88211"/>
    <lineage>
        <taxon>Eukaryota</taxon>
        <taxon>Metazoa</taxon>
        <taxon>Ecdysozoa</taxon>
        <taxon>Arthropoda</taxon>
        <taxon>Crustacea</taxon>
        <taxon>Multicrustacea</taxon>
        <taxon>Malacostraca</taxon>
        <taxon>Eumalacostraca</taxon>
        <taxon>Eucarida</taxon>
        <taxon>Decapoda</taxon>
        <taxon>Pleocyemata</taxon>
        <taxon>Anomura</taxon>
        <taxon>Galatheoidea</taxon>
        <taxon>Porcellanidae</taxon>
        <taxon>Petrolisthes</taxon>
    </lineage>
</organism>
<evidence type="ECO:0000313" key="2">
    <source>
        <dbReference type="EMBL" id="KAK3887432.1"/>
    </source>
</evidence>
<keyword evidence="3" id="KW-1185">Reference proteome</keyword>
<dbReference type="AlphaFoldDB" id="A0AAE1G993"/>
<name>A0AAE1G993_PETCI</name>
<reference evidence="2" key="1">
    <citation type="submission" date="2023-10" db="EMBL/GenBank/DDBJ databases">
        <title>Genome assemblies of two species of porcelain crab, Petrolisthes cinctipes and Petrolisthes manimaculis (Anomura: Porcellanidae).</title>
        <authorList>
            <person name="Angst P."/>
        </authorList>
    </citation>
    <scope>NUCLEOTIDE SEQUENCE</scope>
    <source>
        <strain evidence="2">PB745_01</strain>
        <tissue evidence="2">Gill</tissue>
    </source>
</reference>
<feature type="compositionally biased region" description="Basic and acidic residues" evidence="1">
    <location>
        <begin position="24"/>
        <end position="43"/>
    </location>
</feature>
<proteinExistence type="predicted"/>
<dbReference type="EMBL" id="JAWQEG010000631">
    <property type="protein sequence ID" value="KAK3887432.1"/>
    <property type="molecule type" value="Genomic_DNA"/>
</dbReference>
<feature type="compositionally biased region" description="Basic and acidic residues" evidence="1">
    <location>
        <begin position="1"/>
        <end position="11"/>
    </location>
</feature>
<feature type="region of interest" description="Disordered" evidence="1">
    <location>
        <begin position="1"/>
        <end position="87"/>
    </location>
</feature>
<sequence>MRGKSHEKQTAEDEDNNNNNNNNKQEDKVREQSRHQGEERSGEQGEVASVSTGRLGSCWSTFPSDRGRAGAGGKVGEGWGQQGKKGMGIAGMETAGEEWGWQGKGWG</sequence>
<gene>
    <name evidence="2" type="ORF">Pcinc_008468</name>
</gene>
<comment type="caution">
    <text evidence="2">The sequence shown here is derived from an EMBL/GenBank/DDBJ whole genome shotgun (WGS) entry which is preliminary data.</text>
</comment>
<feature type="compositionally biased region" description="Polar residues" evidence="1">
    <location>
        <begin position="49"/>
        <end position="63"/>
    </location>
</feature>
<accession>A0AAE1G993</accession>
<evidence type="ECO:0000256" key="1">
    <source>
        <dbReference type="SAM" id="MobiDB-lite"/>
    </source>
</evidence>
<protein>
    <submittedName>
        <fullName evidence="2">Uncharacterized protein</fullName>
    </submittedName>
</protein>